<dbReference type="Pfam" id="PF02374">
    <property type="entry name" value="ArsA_ATPase"/>
    <property type="match status" value="1"/>
</dbReference>
<dbReference type="EMBL" id="BART01013468">
    <property type="protein sequence ID" value="GAG77410.1"/>
    <property type="molecule type" value="Genomic_DNA"/>
</dbReference>
<evidence type="ECO:0000256" key="1">
    <source>
        <dbReference type="ARBA" id="ARBA00011040"/>
    </source>
</evidence>
<dbReference type="GO" id="GO:0005524">
    <property type="term" value="F:ATP binding"/>
    <property type="evidence" value="ECO:0007669"/>
    <property type="project" value="InterPro"/>
</dbReference>
<dbReference type="SUPFAM" id="SSF52540">
    <property type="entry name" value="P-loop containing nucleoside triphosphate hydrolases"/>
    <property type="match status" value="1"/>
</dbReference>
<evidence type="ECO:0000259" key="2">
    <source>
        <dbReference type="Pfam" id="PF02374"/>
    </source>
</evidence>
<reference evidence="3" key="1">
    <citation type="journal article" date="2014" name="Front. Microbiol.">
        <title>High frequency of phylogenetically diverse reductive dehalogenase-homologous genes in deep subseafloor sedimentary metagenomes.</title>
        <authorList>
            <person name="Kawai M."/>
            <person name="Futagami T."/>
            <person name="Toyoda A."/>
            <person name="Takaki Y."/>
            <person name="Nishi S."/>
            <person name="Hori S."/>
            <person name="Arai W."/>
            <person name="Tsubouchi T."/>
            <person name="Morono Y."/>
            <person name="Uchiyama I."/>
            <person name="Ito T."/>
            <person name="Fujiyama A."/>
            <person name="Inagaki F."/>
            <person name="Takami H."/>
        </authorList>
    </citation>
    <scope>NUCLEOTIDE SEQUENCE</scope>
    <source>
        <strain evidence="3">Expedition CK06-06</strain>
    </source>
</reference>
<accession>X1A5H1</accession>
<dbReference type="GO" id="GO:0016887">
    <property type="term" value="F:ATP hydrolysis activity"/>
    <property type="evidence" value="ECO:0007669"/>
    <property type="project" value="InterPro"/>
</dbReference>
<evidence type="ECO:0000313" key="3">
    <source>
        <dbReference type="EMBL" id="GAG77410.1"/>
    </source>
</evidence>
<dbReference type="PANTHER" id="PTHR10803">
    <property type="entry name" value="ARSENICAL PUMP-DRIVING ATPASE ARSENITE-TRANSLOCATING ATPASE"/>
    <property type="match status" value="1"/>
</dbReference>
<protein>
    <recommendedName>
        <fullName evidence="2">ArsA/GET3 Anion-transporting ATPase-like domain-containing protein</fullName>
    </recommendedName>
</protein>
<dbReference type="InterPro" id="IPR016300">
    <property type="entry name" value="ATPase_ArsA/GET3"/>
</dbReference>
<sequence length="101" mass="12034">PSKTSFVIVMISEAMALYETERLLSGLYQHEIPFSNIIVNQIFPESIDCKFCQSRRNMQLKNLKEIRYLYEDDFNLIEVPLFDTEIRGYEQLKKLGKYLFQ</sequence>
<organism evidence="3">
    <name type="scientific">marine sediment metagenome</name>
    <dbReference type="NCBI Taxonomy" id="412755"/>
    <lineage>
        <taxon>unclassified sequences</taxon>
        <taxon>metagenomes</taxon>
        <taxon>ecological metagenomes</taxon>
    </lineage>
</organism>
<feature type="domain" description="ArsA/GET3 Anion-transporting ATPase-like" evidence="2">
    <location>
        <begin position="1"/>
        <end position="100"/>
    </location>
</feature>
<dbReference type="PANTHER" id="PTHR10803:SF3">
    <property type="entry name" value="ATPASE GET3"/>
    <property type="match status" value="1"/>
</dbReference>
<comment type="caution">
    <text evidence="3">The sequence shown here is derived from an EMBL/GenBank/DDBJ whole genome shotgun (WGS) entry which is preliminary data.</text>
</comment>
<dbReference type="AlphaFoldDB" id="X1A5H1"/>
<proteinExistence type="inferred from homology"/>
<name>X1A5H1_9ZZZZ</name>
<feature type="non-terminal residue" evidence="3">
    <location>
        <position position="1"/>
    </location>
</feature>
<dbReference type="CDD" id="cd02035">
    <property type="entry name" value="ArsA"/>
    <property type="match status" value="1"/>
</dbReference>
<dbReference type="InterPro" id="IPR027417">
    <property type="entry name" value="P-loop_NTPase"/>
</dbReference>
<comment type="similarity">
    <text evidence="1">Belongs to the arsA ATPase family.</text>
</comment>
<dbReference type="Gene3D" id="3.40.50.300">
    <property type="entry name" value="P-loop containing nucleotide triphosphate hydrolases"/>
    <property type="match status" value="1"/>
</dbReference>
<dbReference type="InterPro" id="IPR025723">
    <property type="entry name" value="ArsA/GET3_ATPase-like"/>
</dbReference>
<gene>
    <name evidence="3" type="ORF">S01H4_27520</name>
</gene>